<reference evidence="6" key="1">
    <citation type="journal article" date="2006" name="Science">
        <title>Ancient noncoding elements conserved in the human genome.</title>
        <authorList>
            <person name="Venkatesh B."/>
            <person name="Kirkness E.F."/>
            <person name="Loh Y.H."/>
            <person name="Halpern A.L."/>
            <person name="Lee A.P."/>
            <person name="Johnson J."/>
            <person name="Dandona N."/>
            <person name="Viswanathan L.D."/>
            <person name="Tay A."/>
            <person name="Venter J.C."/>
            <person name="Strausberg R.L."/>
            <person name="Brenner S."/>
        </authorList>
    </citation>
    <scope>NUCLEOTIDE SEQUENCE [LARGE SCALE GENOMIC DNA]</scope>
</reference>
<name>A0A4W3IHY7_CALMI</name>
<dbReference type="OMA" id="STINPMW"/>
<dbReference type="InterPro" id="IPR002495">
    <property type="entry name" value="Glyco_trans_8"/>
</dbReference>
<reference evidence="6" key="3">
    <citation type="journal article" date="2014" name="Nature">
        <title>Elephant shark genome provides unique insights into gnathostome evolution.</title>
        <authorList>
            <consortium name="International Elephant Shark Genome Sequencing Consortium"/>
            <person name="Venkatesh B."/>
            <person name="Lee A.P."/>
            <person name="Ravi V."/>
            <person name="Maurya A.K."/>
            <person name="Lian M.M."/>
            <person name="Swann J.B."/>
            <person name="Ohta Y."/>
            <person name="Flajnik M.F."/>
            <person name="Sutoh Y."/>
            <person name="Kasahara M."/>
            <person name="Hoon S."/>
            <person name="Gangu V."/>
            <person name="Roy S.W."/>
            <person name="Irimia M."/>
            <person name="Korzh V."/>
            <person name="Kondrychyn I."/>
            <person name="Lim Z.W."/>
            <person name="Tay B.H."/>
            <person name="Tohari S."/>
            <person name="Kong K.W."/>
            <person name="Ho S."/>
            <person name="Lorente-Galdos B."/>
            <person name="Quilez J."/>
            <person name="Marques-Bonet T."/>
            <person name="Raney B.J."/>
            <person name="Ingham P.W."/>
            <person name="Tay A."/>
            <person name="Hillier L.W."/>
            <person name="Minx P."/>
            <person name="Boehm T."/>
            <person name="Wilson R.K."/>
            <person name="Brenner S."/>
            <person name="Warren W.C."/>
        </authorList>
    </citation>
    <scope>NUCLEOTIDE SEQUENCE [LARGE SCALE GENOMIC DNA]</scope>
</reference>
<evidence type="ECO:0000256" key="3">
    <source>
        <dbReference type="ARBA" id="ARBA00022679"/>
    </source>
</evidence>
<dbReference type="InParanoid" id="A0A4W3IHY7"/>
<dbReference type="InterPro" id="IPR050748">
    <property type="entry name" value="Glycosyltrans_8_dom-fam"/>
</dbReference>
<dbReference type="SUPFAM" id="SSF53448">
    <property type="entry name" value="Nucleotide-diphospho-sugar transferases"/>
    <property type="match status" value="1"/>
</dbReference>
<keyword evidence="4" id="KW-0472">Membrane</keyword>
<keyword evidence="4" id="KW-0812">Transmembrane</keyword>
<dbReference type="Gene3D" id="3.90.550.10">
    <property type="entry name" value="Spore Coat Polysaccharide Biosynthesis Protein SpsA, Chain A"/>
    <property type="match status" value="1"/>
</dbReference>
<reference evidence="5" key="4">
    <citation type="submission" date="2025-08" db="UniProtKB">
        <authorList>
            <consortium name="Ensembl"/>
        </authorList>
    </citation>
    <scope>IDENTIFICATION</scope>
</reference>
<evidence type="ECO:0000313" key="6">
    <source>
        <dbReference type="Proteomes" id="UP000314986"/>
    </source>
</evidence>
<sequence>MSIIRRINQGLLLLVIVTFCVVLYNKFHNLSSHQTVQSDNSPAVHNPIHTFKQRKSSSEDLIPIIICAAEERMGGTIATINSIYSNTNARIFFYIIALSDSLLHIRKWIENTKLKHIQYKILEFNPAVLKGKIRPDSARPELLQPLNFVRYFIPLLIHNHEKVIYLDDDVIIQGDVQDLYESILHPGHAAAFSMDCDMTSTHEMVRSMGMQNTYMGHLDYRRATVRDLGINPTTCSFNVGVFVANVTEWKRQRITKQLEKWLLLNVEENLYNSALAGGVVTPPMLVVFHRKHSSLNPLWHIRHLGWSPDTRYSERFLSEAKLLHWNGRFKPWDYPAAHMELWERSIESNFKSNRWTTAPGRLGGVRKKEGKRETIRYY</sequence>
<reference evidence="6" key="2">
    <citation type="journal article" date="2007" name="PLoS Biol.">
        <title>Survey sequencing and comparative analysis of the elephant shark (Callorhinchus milii) genome.</title>
        <authorList>
            <person name="Venkatesh B."/>
            <person name="Kirkness E.F."/>
            <person name="Loh Y.H."/>
            <person name="Halpern A.L."/>
            <person name="Lee A.P."/>
            <person name="Johnson J."/>
            <person name="Dandona N."/>
            <person name="Viswanathan L.D."/>
            <person name="Tay A."/>
            <person name="Venter J.C."/>
            <person name="Strausberg R.L."/>
            <person name="Brenner S."/>
        </authorList>
    </citation>
    <scope>NUCLEOTIDE SEQUENCE [LARGE SCALE GENOMIC DNA]</scope>
</reference>
<dbReference type="AlphaFoldDB" id="A0A4W3IHY7"/>
<dbReference type="Pfam" id="PF01501">
    <property type="entry name" value="Glyco_transf_8"/>
    <property type="match status" value="1"/>
</dbReference>
<keyword evidence="2" id="KW-0328">Glycosyltransferase</keyword>
<dbReference type="PANTHER" id="PTHR13778">
    <property type="entry name" value="GLYCOSYLTRANSFERASE 8 DOMAIN-CONTAINING PROTEIN"/>
    <property type="match status" value="1"/>
</dbReference>
<accession>A0A4W3IHY7</accession>
<dbReference type="Ensembl" id="ENSCMIT00000020868.1">
    <property type="protein sequence ID" value="ENSCMIP00000020494.1"/>
    <property type="gene ID" value="ENSCMIG00000009448.1"/>
</dbReference>
<dbReference type="GO" id="GO:0005794">
    <property type="term" value="C:Golgi apparatus"/>
    <property type="evidence" value="ECO:0007669"/>
    <property type="project" value="TreeGrafter"/>
</dbReference>
<evidence type="ECO:0000313" key="5">
    <source>
        <dbReference type="Ensembl" id="ENSCMIP00000020494.1"/>
    </source>
</evidence>
<comment type="similarity">
    <text evidence="1">Belongs to the glycosyltransferase 8 family.</text>
</comment>
<keyword evidence="3" id="KW-0808">Transferase</keyword>
<dbReference type="PANTHER" id="PTHR13778:SF2">
    <property type="entry name" value="GLYCOSYLTRANSFERASE 8 DOMAIN-CONTAINING PROTEIN 2"/>
    <property type="match status" value="1"/>
</dbReference>
<dbReference type="STRING" id="7868.ENSCMIP00000020494"/>
<proteinExistence type="inferred from homology"/>
<feature type="transmembrane region" description="Helical" evidence="4">
    <location>
        <begin position="7"/>
        <end position="24"/>
    </location>
</feature>
<dbReference type="Proteomes" id="UP000314986">
    <property type="component" value="Unassembled WGS sequence"/>
</dbReference>
<dbReference type="GeneTree" id="ENSGT00940000158078"/>
<keyword evidence="6" id="KW-1185">Reference proteome</keyword>
<keyword evidence="4" id="KW-1133">Transmembrane helix</keyword>
<protein>
    <submittedName>
        <fullName evidence="5">Glycosyltransferase 8 domain containing 2</fullName>
    </submittedName>
</protein>
<dbReference type="GO" id="GO:0008194">
    <property type="term" value="F:UDP-glycosyltransferase activity"/>
    <property type="evidence" value="ECO:0007669"/>
    <property type="project" value="UniProtKB-ARBA"/>
</dbReference>
<dbReference type="InterPro" id="IPR029044">
    <property type="entry name" value="Nucleotide-diphossugar_trans"/>
</dbReference>
<evidence type="ECO:0000256" key="1">
    <source>
        <dbReference type="ARBA" id="ARBA00006351"/>
    </source>
</evidence>
<evidence type="ECO:0000256" key="4">
    <source>
        <dbReference type="SAM" id="Phobius"/>
    </source>
</evidence>
<reference evidence="5" key="5">
    <citation type="submission" date="2025-09" db="UniProtKB">
        <authorList>
            <consortium name="Ensembl"/>
        </authorList>
    </citation>
    <scope>IDENTIFICATION</scope>
</reference>
<evidence type="ECO:0000256" key="2">
    <source>
        <dbReference type="ARBA" id="ARBA00022676"/>
    </source>
</evidence>
<organism evidence="5 6">
    <name type="scientific">Callorhinchus milii</name>
    <name type="common">Ghost shark</name>
    <dbReference type="NCBI Taxonomy" id="7868"/>
    <lineage>
        <taxon>Eukaryota</taxon>
        <taxon>Metazoa</taxon>
        <taxon>Chordata</taxon>
        <taxon>Craniata</taxon>
        <taxon>Vertebrata</taxon>
        <taxon>Chondrichthyes</taxon>
        <taxon>Holocephali</taxon>
        <taxon>Chimaeriformes</taxon>
        <taxon>Callorhinchidae</taxon>
        <taxon>Callorhinchus</taxon>
    </lineage>
</organism>